<organism evidence="1 2">
    <name type="scientific">Roseateles depolymerans</name>
    <dbReference type="NCBI Taxonomy" id="76731"/>
    <lineage>
        <taxon>Bacteria</taxon>
        <taxon>Pseudomonadati</taxon>
        <taxon>Pseudomonadota</taxon>
        <taxon>Betaproteobacteria</taxon>
        <taxon>Burkholderiales</taxon>
        <taxon>Sphaerotilaceae</taxon>
        <taxon>Roseateles</taxon>
    </lineage>
</organism>
<evidence type="ECO:0000313" key="2">
    <source>
        <dbReference type="Proteomes" id="UP000249633"/>
    </source>
</evidence>
<evidence type="ECO:0000313" key="1">
    <source>
        <dbReference type="EMBL" id="PZP36418.1"/>
    </source>
</evidence>
<gene>
    <name evidence="1" type="ORF">DI603_00105</name>
</gene>
<protein>
    <submittedName>
        <fullName evidence="1">Uncharacterized protein</fullName>
    </submittedName>
</protein>
<dbReference type="EMBL" id="QFOD01000001">
    <property type="protein sequence ID" value="PZP36418.1"/>
    <property type="molecule type" value="Genomic_DNA"/>
</dbReference>
<reference evidence="1 2" key="1">
    <citation type="submission" date="2017-08" db="EMBL/GenBank/DDBJ databases">
        <title>Infants hospitalized years apart are colonized by the same room-sourced microbial strains.</title>
        <authorList>
            <person name="Brooks B."/>
            <person name="Olm M.R."/>
            <person name="Firek B.A."/>
            <person name="Baker R."/>
            <person name="Thomas B.C."/>
            <person name="Morowitz M.J."/>
            <person name="Banfield J.F."/>
        </authorList>
    </citation>
    <scope>NUCLEOTIDE SEQUENCE [LARGE SCALE GENOMIC DNA]</scope>
    <source>
        <strain evidence="1">S2_012_000_R2_81</strain>
    </source>
</reference>
<dbReference type="Proteomes" id="UP000249633">
    <property type="component" value="Unassembled WGS sequence"/>
</dbReference>
<proteinExistence type="predicted"/>
<accession>A0A2W5E0P5</accession>
<sequence length="160" mass="16329">MIDISLSGSLDLTGMVSDGQVYGSLAGAVQPQIGTVQIGGSFMSPTYEYVGVTGPASFGTNWISLFTSNSGDALYLFNLSHALYITTSYVSGAQLSAAAQIANATFASIGINPGDYVYTLASGDTLTIAVSAVPEPGTAALGVMGVAFLMLAASRRRSSH</sequence>
<comment type="caution">
    <text evidence="1">The sequence shown here is derived from an EMBL/GenBank/DDBJ whole genome shotgun (WGS) entry which is preliminary data.</text>
</comment>
<name>A0A2W5E0P5_9BURK</name>
<dbReference type="AlphaFoldDB" id="A0A2W5E0P5"/>